<dbReference type="InterPro" id="IPR017850">
    <property type="entry name" value="Alkaline_phosphatase_core_sf"/>
</dbReference>
<dbReference type="OrthoDB" id="103349at2759"/>
<dbReference type="AlphaFoldDB" id="A0A1S8BFD7"/>
<evidence type="ECO:0000313" key="1">
    <source>
        <dbReference type="EMBL" id="OMP86189.1"/>
    </source>
</evidence>
<reference evidence="1 2" key="1">
    <citation type="submission" date="2017-01" db="EMBL/GenBank/DDBJ databases">
        <title>Draft genome sequence of Diplodia seriata F98.1, a fungal species involved in grapevine trunk diseases.</title>
        <authorList>
            <person name="Robert-Siegwald G."/>
            <person name="Vallet J."/>
            <person name="Abou-Mansour E."/>
            <person name="Xu J."/>
            <person name="Rey P."/>
            <person name="Bertsch C."/>
            <person name="Rego C."/>
            <person name="Larignon P."/>
            <person name="Fontaine F."/>
            <person name="Lebrun M.-H."/>
        </authorList>
    </citation>
    <scope>NUCLEOTIDE SEQUENCE [LARGE SCALE GENOMIC DNA]</scope>
    <source>
        <strain evidence="1 2">F98.1</strain>
    </source>
</reference>
<dbReference type="SUPFAM" id="SSF53649">
    <property type="entry name" value="Alkaline phosphatase-like"/>
    <property type="match status" value="1"/>
</dbReference>
<dbReference type="Gene3D" id="3.40.720.10">
    <property type="entry name" value="Alkaline Phosphatase, subunit A"/>
    <property type="match status" value="1"/>
</dbReference>
<accession>A0A1S8BFD7</accession>
<comment type="caution">
    <text evidence="1">The sequence shown here is derived from an EMBL/GenBank/DDBJ whole genome shotgun (WGS) entry which is preliminary data.</text>
</comment>
<sequence>MTGFHTASACSPTRSMLMSGTDNHIAGLGQMAGFMRTRPEYEGQPGYEGYINFRVAALPEILQDNAYHPEGQDVTGVGAVRGSGAIRKKGRWKERPSSSRRCRAAGSGKLYDVDADPGARTAIWRSRGARGVNRWRCWRSWDGEVLHGDDGGMFDPKALPPAYV</sequence>
<proteinExistence type="predicted"/>
<name>A0A1S8BFD7_9PEZI</name>
<dbReference type="Proteomes" id="UP000190776">
    <property type="component" value="Unassembled WGS sequence"/>
</dbReference>
<dbReference type="EMBL" id="MSZU01000080">
    <property type="protein sequence ID" value="OMP86189.1"/>
    <property type="molecule type" value="Genomic_DNA"/>
</dbReference>
<evidence type="ECO:0000313" key="2">
    <source>
        <dbReference type="Proteomes" id="UP000190776"/>
    </source>
</evidence>
<protein>
    <submittedName>
        <fullName evidence="1">Putative sulfatase PB10D8.02c</fullName>
    </submittedName>
</protein>
<organism evidence="1 2">
    <name type="scientific">Diplodia seriata</name>
    <dbReference type="NCBI Taxonomy" id="420778"/>
    <lineage>
        <taxon>Eukaryota</taxon>
        <taxon>Fungi</taxon>
        <taxon>Dikarya</taxon>
        <taxon>Ascomycota</taxon>
        <taxon>Pezizomycotina</taxon>
        <taxon>Dothideomycetes</taxon>
        <taxon>Dothideomycetes incertae sedis</taxon>
        <taxon>Botryosphaeriales</taxon>
        <taxon>Botryosphaeriaceae</taxon>
        <taxon>Diplodia</taxon>
    </lineage>
</organism>
<dbReference type="STRING" id="420778.A0A1S8BFD7"/>
<gene>
    <name evidence="1" type="ORF">BK809_0003358</name>
</gene>